<evidence type="ECO:0000313" key="2">
    <source>
        <dbReference type="EMBL" id="VFJ75419.1"/>
    </source>
</evidence>
<dbReference type="AlphaFoldDB" id="A0A450TZB6"/>
<organism evidence="2">
    <name type="scientific">Candidatus Kentrum sp. FM</name>
    <dbReference type="NCBI Taxonomy" id="2126340"/>
    <lineage>
        <taxon>Bacteria</taxon>
        <taxon>Pseudomonadati</taxon>
        <taxon>Pseudomonadota</taxon>
        <taxon>Gammaproteobacteria</taxon>
        <taxon>Candidatus Kentrum</taxon>
    </lineage>
</organism>
<accession>A0A450TZB6</accession>
<dbReference type="EMBL" id="CAADFA010000843">
    <property type="protein sequence ID" value="VFJ75419.1"/>
    <property type="molecule type" value="Genomic_DNA"/>
</dbReference>
<sequence length="38" mass="4472">MASYRNMADYYDVTDVPHVFTYFRELLPTAQNGTQQID</sequence>
<evidence type="ECO:0000313" key="1">
    <source>
        <dbReference type="EMBL" id="VFJ73738.1"/>
    </source>
</evidence>
<dbReference type="EMBL" id="CAADEZ010000738">
    <property type="protein sequence ID" value="VFJ73738.1"/>
    <property type="molecule type" value="Genomic_DNA"/>
</dbReference>
<proteinExistence type="predicted"/>
<name>A0A450TZB6_9GAMM</name>
<gene>
    <name evidence="1" type="ORF">BECKFM1743A_GA0114220_107382</name>
    <name evidence="2" type="ORF">BECKFM1743C_GA0114222_108432</name>
</gene>
<protein>
    <submittedName>
        <fullName evidence="2">Uncharacterized protein</fullName>
    </submittedName>
</protein>
<reference evidence="2" key="1">
    <citation type="submission" date="2019-02" db="EMBL/GenBank/DDBJ databases">
        <authorList>
            <person name="Gruber-Vodicka R. H."/>
            <person name="Seah K. B. B."/>
        </authorList>
    </citation>
    <scope>NUCLEOTIDE SEQUENCE</scope>
    <source>
        <strain evidence="1">BECK_BZ163</strain>
        <strain evidence="2">BECK_BZ165</strain>
    </source>
</reference>